<evidence type="ECO:0000256" key="1">
    <source>
        <dbReference type="ARBA" id="ARBA00022679"/>
    </source>
</evidence>
<evidence type="ECO:0000256" key="6">
    <source>
        <dbReference type="ARBA" id="ARBA00038999"/>
    </source>
</evidence>
<dbReference type="OrthoDB" id="3738511at2759"/>
<feature type="domain" description="Protein kinase" evidence="11">
    <location>
        <begin position="95"/>
        <end position="326"/>
    </location>
</feature>
<keyword evidence="13" id="KW-1185">Reference proteome</keyword>
<gene>
    <name evidence="12" type="ORF">EV356DRAFT_387264</name>
</gene>
<comment type="catalytic activity">
    <reaction evidence="8">
        <text>L-threonyl-[protein] + ATP = O-phospho-L-threonyl-[protein] + ADP + H(+)</text>
        <dbReference type="Rhea" id="RHEA:46608"/>
        <dbReference type="Rhea" id="RHEA-COMP:11060"/>
        <dbReference type="Rhea" id="RHEA-COMP:11605"/>
        <dbReference type="ChEBI" id="CHEBI:15378"/>
        <dbReference type="ChEBI" id="CHEBI:30013"/>
        <dbReference type="ChEBI" id="CHEBI:30616"/>
        <dbReference type="ChEBI" id="CHEBI:61977"/>
        <dbReference type="ChEBI" id="CHEBI:456216"/>
        <dbReference type="EC" id="2.7.12.2"/>
    </reaction>
</comment>
<evidence type="ECO:0000256" key="7">
    <source>
        <dbReference type="ARBA" id="ARBA00049014"/>
    </source>
</evidence>
<dbReference type="PANTHER" id="PTHR48013:SF9">
    <property type="entry name" value="DUAL SPECIFICITY MITOGEN-ACTIVATED PROTEIN KINASE KINASE 5"/>
    <property type="match status" value="1"/>
</dbReference>
<organism evidence="12 13">
    <name type="scientific">Viridothelium virens</name>
    <name type="common">Speckled blister lichen</name>
    <name type="synonym">Trypethelium virens</name>
    <dbReference type="NCBI Taxonomy" id="1048519"/>
    <lineage>
        <taxon>Eukaryota</taxon>
        <taxon>Fungi</taxon>
        <taxon>Dikarya</taxon>
        <taxon>Ascomycota</taxon>
        <taxon>Pezizomycotina</taxon>
        <taxon>Dothideomycetes</taxon>
        <taxon>Dothideomycetes incertae sedis</taxon>
        <taxon>Trypetheliales</taxon>
        <taxon>Trypetheliaceae</taxon>
        <taxon>Viridothelium</taxon>
    </lineage>
</organism>
<dbReference type="SUPFAM" id="SSF56112">
    <property type="entry name" value="Protein kinase-like (PK-like)"/>
    <property type="match status" value="1"/>
</dbReference>
<dbReference type="Proteomes" id="UP000800092">
    <property type="component" value="Unassembled WGS sequence"/>
</dbReference>
<dbReference type="EMBL" id="ML991863">
    <property type="protein sequence ID" value="KAF2229446.1"/>
    <property type="molecule type" value="Genomic_DNA"/>
</dbReference>
<dbReference type="GO" id="GO:0004708">
    <property type="term" value="F:MAP kinase kinase activity"/>
    <property type="evidence" value="ECO:0007669"/>
    <property type="project" value="UniProtKB-EC"/>
</dbReference>
<comment type="catalytic activity">
    <reaction evidence="7">
        <text>L-seryl-[protein] + ATP = O-phospho-L-seryl-[protein] + ADP + H(+)</text>
        <dbReference type="Rhea" id="RHEA:17989"/>
        <dbReference type="Rhea" id="RHEA-COMP:9863"/>
        <dbReference type="Rhea" id="RHEA-COMP:11604"/>
        <dbReference type="ChEBI" id="CHEBI:15378"/>
        <dbReference type="ChEBI" id="CHEBI:29999"/>
        <dbReference type="ChEBI" id="CHEBI:30616"/>
        <dbReference type="ChEBI" id="CHEBI:83421"/>
        <dbReference type="ChEBI" id="CHEBI:456216"/>
        <dbReference type="EC" id="2.7.12.2"/>
    </reaction>
</comment>
<keyword evidence="2" id="KW-0547">Nucleotide-binding</keyword>
<dbReference type="Pfam" id="PF00069">
    <property type="entry name" value="Pkinase"/>
    <property type="match status" value="1"/>
</dbReference>
<name>A0A6A6GUH0_VIRVR</name>
<keyword evidence="4" id="KW-0067">ATP-binding</keyword>
<evidence type="ECO:0000256" key="3">
    <source>
        <dbReference type="ARBA" id="ARBA00022777"/>
    </source>
</evidence>
<evidence type="ECO:0000256" key="2">
    <source>
        <dbReference type="ARBA" id="ARBA00022741"/>
    </source>
</evidence>
<dbReference type="AlphaFoldDB" id="A0A6A6GUH0"/>
<feature type="region of interest" description="Disordered" evidence="10">
    <location>
        <begin position="1"/>
        <end position="54"/>
    </location>
</feature>
<keyword evidence="3" id="KW-0418">Kinase</keyword>
<proteinExistence type="inferred from homology"/>
<dbReference type="PROSITE" id="PS50011">
    <property type="entry name" value="PROTEIN_KINASE_DOM"/>
    <property type="match status" value="1"/>
</dbReference>
<comment type="similarity">
    <text evidence="5">Belongs to the protein kinase superfamily. STE Ser/Thr protein kinase family. MAP kinase kinase subfamily.</text>
</comment>
<dbReference type="InterPro" id="IPR011009">
    <property type="entry name" value="Kinase-like_dom_sf"/>
</dbReference>
<protein>
    <recommendedName>
        <fullName evidence="6">mitogen-activated protein kinase kinase</fullName>
        <ecNumber evidence="6">2.7.12.2</ecNumber>
    </recommendedName>
</protein>
<evidence type="ECO:0000256" key="4">
    <source>
        <dbReference type="ARBA" id="ARBA00022840"/>
    </source>
</evidence>
<dbReference type="SMART" id="SM00220">
    <property type="entry name" value="S_TKc"/>
    <property type="match status" value="1"/>
</dbReference>
<evidence type="ECO:0000313" key="13">
    <source>
        <dbReference type="Proteomes" id="UP000800092"/>
    </source>
</evidence>
<dbReference type="InterPro" id="IPR000719">
    <property type="entry name" value="Prot_kinase_dom"/>
</dbReference>
<evidence type="ECO:0000256" key="8">
    <source>
        <dbReference type="ARBA" id="ARBA00049299"/>
    </source>
</evidence>
<dbReference type="EC" id="2.7.12.2" evidence="6"/>
<accession>A0A6A6GUH0</accession>
<dbReference type="Gene3D" id="1.10.510.10">
    <property type="entry name" value="Transferase(Phosphotransferase) domain 1"/>
    <property type="match status" value="1"/>
</dbReference>
<sequence>MEMSSSGQSERPVTIFPRYAAVSEGAGQEAKGDEASQFTKEPGKEARKLTKPAPERKTIPRIPVFVRPSSNIFPSNPSAIRQSGHLKTTQGSPWDAYRQLLCEDQAGPATFACLKNPSFAVSVVKEHRHSLSGALSLRSVSHPNIVEIVEAFLKEDTIYLVYGVMTVSLREIKASPIGDLAEYELAAVLCGLQYIHSTLKLPHGNVDSSNILLSKKGEIKLANIGLSMIIAGSIEETAKDLKDVGVILLEFMEPASADFHGQKLTLTNKSKWSTLIQDFLFKTNDIQLNQLRRHEFLLKSPGSCCLIPHVWISERSTNRRWTLFSN</sequence>
<evidence type="ECO:0000256" key="9">
    <source>
        <dbReference type="ARBA" id="ARBA00051693"/>
    </source>
</evidence>
<evidence type="ECO:0000313" key="12">
    <source>
        <dbReference type="EMBL" id="KAF2229446.1"/>
    </source>
</evidence>
<evidence type="ECO:0000256" key="10">
    <source>
        <dbReference type="SAM" id="MobiDB-lite"/>
    </source>
</evidence>
<keyword evidence="1" id="KW-0808">Transferase</keyword>
<feature type="compositionally biased region" description="Polar residues" evidence="10">
    <location>
        <begin position="1"/>
        <end position="11"/>
    </location>
</feature>
<comment type="catalytic activity">
    <reaction evidence="9">
        <text>L-tyrosyl-[protein] + ATP = O-phospho-L-tyrosyl-[protein] + ADP + H(+)</text>
        <dbReference type="Rhea" id="RHEA:10596"/>
        <dbReference type="Rhea" id="RHEA-COMP:10136"/>
        <dbReference type="Rhea" id="RHEA-COMP:20101"/>
        <dbReference type="ChEBI" id="CHEBI:15378"/>
        <dbReference type="ChEBI" id="CHEBI:30616"/>
        <dbReference type="ChEBI" id="CHEBI:46858"/>
        <dbReference type="ChEBI" id="CHEBI:61978"/>
        <dbReference type="ChEBI" id="CHEBI:456216"/>
        <dbReference type="EC" id="2.7.12.2"/>
    </reaction>
</comment>
<dbReference type="PANTHER" id="PTHR48013">
    <property type="entry name" value="DUAL SPECIFICITY MITOGEN-ACTIVATED PROTEIN KINASE KINASE 5-RELATED"/>
    <property type="match status" value="1"/>
</dbReference>
<feature type="compositionally biased region" description="Basic and acidic residues" evidence="10">
    <location>
        <begin position="41"/>
        <end position="54"/>
    </location>
</feature>
<reference evidence="12" key="1">
    <citation type="journal article" date="2020" name="Stud. Mycol.">
        <title>101 Dothideomycetes genomes: a test case for predicting lifestyles and emergence of pathogens.</title>
        <authorList>
            <person name="Haridas S."/>
            <person name="Albert R."/>
            <person name="Binder M."/>
            <person name="Bloem J."/>
            <person name="Labutti K."/>
            <person name="Salamov A."/>
            <person name="Andreopoulos B."/>
            <person name="Baker S."/>
            <person name="Barry K."/>
            <person name="Bills G."/>
            <person name="Bluhm B."/>
            <person name="Cannon C."/>
            <person name="Castanera R."/>
            <person name="Culley D."/>
            <person name="Daum C."/>
            <person name="Ezra D."/>
            <person name="Gonzalez J."/>
            <person name="Henrissat B."/>
            <person name="Kuo A."/>
            <person name="Liang C."/>
            <person name="Lipzen A."/>
            <person name="Lutzoni F."/>
            <person name="Magnuson J."/>
            <person name="Mondo S."/>
            <person name="Nolan M."/>
            <person name="Ohm R."/>
            <person name="Pangilinan J."/>
            <person name="Park H.-J."/>
            <person name="Ramirez L."/>
            <person name="Alfaro M."/>
            <person name="Sun H."/>
            <person name="Tritt A."/>
            <person name="Yoshinaga Y."/>
            <person name="Zwiers L.-H."/>
            <person name="Turgeon B."/>
            <person name="Goodwin S."/>
            <person name="Spatafora J."/>
            <person name="Crous P."/>
            <person name="Grigoriev I."/>
        </authorList>
    </citation>
    <scope>NUCLEOTIDE SEQUENCE</scope>
    <source>
        <strain evidence="12">Tuck. ex Michener</strain>
    </source>
</reference>
<dbReference type="GO" id="GO:0005524">
    <property type="term" value="F:ATP binding"/>
    <property type="evidence" value="ECO:0007669"/>
    <property type="project" value="UniProtKB-KW"/>
</dbReference>
<evidence type="ECO:0000256" key="5">
    <source>
        <dbReference type="ARBA" id="ARBA00038035"/>
    </source>
</evidence>
<evidence type="ECO:0000259" key="11">
    <source>
        <dbReference type="PROSITE" id="PS50011"/>
    </source>
</evidence>